<keyword evidence="1" id="KW-0812">Transmembrane</keyword>
<protein>
    <recommendedName>
        <fullName evidence="3">Citrate transporter</fullName>
    </recommendedName>
</protein>
<feature type="transmembrane region" description="Helical" evidence="1">
    <location>
        <begin position="448"/>
        <end position="469"/>
    </location>
</feature>
<dbReference type="PANTHER" id="PTHR43269">
    <property type="entry name" value="SODIUM/PROTON ANTIPORTER 1-RELATED"/>
    <property type="match status" value="1"/>
</dbReference>
<organism evidence="2">
    <name type="scientific">uncultured bacterium BLR10</name>
    <dbReference type="NCBI Taxonomy" id="506513"/>
    <lineage>
        <taxon>Bacteria</taxon>
        <taxon>environmental samples</taxon>
    </lineage>
</organism>
<feature type="transmembrane region" description="Helical" evidence="1">
    <location>
        <begin position="75"/>
        <end position="95"/>
    </location>
</feature>
<keyword evidence="1" id="KW-0472">Membrane</keyword>
<evidence type="ECO:0000313" key="2">
    <source>
        <dbReference type="EMBL" id="ACN58954.1"/>
    </source>
</evidence>
<evidence type="ECO:0000256" key="1">
    <source>
        <dbReference type="SAM" id="Phobius"/>
    </source>
</evidence>
<dbReference type="GO" id="GO:0006814">
    <property type="term" value="P:sodium ion transport"/>
    <property type="evidence" value="ECO:0007669"/>
    <property type="project" value="InterPro"/>
</dbReference>
<gene>
    <name evidence="2" type="ORF">AKSOIL_0175</name>
</gene>
<feature type="transmembrane region" description="Helical" evidence="1">
    <location>
        <begin position="292"/>
        <end position="314"/>
    </location>
</feature>
<dbReference type="AlphaFoldDB" id="C0INR8"/>
<feature type="transmembrane region" description="Helical" evidence="1">
    <location>
        <begin position="215"/>
        <end position="233"/>
    </location>
</feature>
<feature type="transmembrane region" description="Helical" evidence="1">
    <location>
        <begin position="410"/>
        <end position="436"/>
    </location>
</feature>
<dbReference type="InterPro" id="IPR045016">
    <property type="entry name" value="NhaD-like"/>
</dbReference>
<accession>C0INR8</accession>
<keyword evidence="1" id="KW-1133">Transmembrane helix</keyword>
<dbReference type="GO" id="GO:0015297">
    <property type="term" value="F:antiporter activity"/>
    <property type="evidence" value="ECO:0007669"/>
    <property type="project" value="InterPro"/>
</dbReference>
<dbReference type="EMBL" id="EU408357">
    <property type="protein sequence ID" value="ACN58954.1"/>
    <property type="molecule type" value="Genomic_DNA"/>
</dbReference>
<sequence>MGHNSPINVGVLQRRRRWDGPANLSKALYFKVIRYFSQIALIYNTYKQIRLRWATSPAAGARYARIHVQRSTGDGMSAIPTEFFLFAAVLGMVAFSHVNTMMTALVGALVITVYKLLFSSFGEGPGLAGLAAHAGHEWVGLANLLALLLGFALLARHFEKSEVPAILPHYLPDDWKGPLVLLVLVFIISSFLDNIAAAIIGGAVARSVFRGRVHLGYLAAIVAASNAGGSGSVVGDTTTTMMWLHGIAPGQVLHAYVAAVVALFVCAIPAARQQQAYSPIVRDAPPGVRIDWLRLGIVAFVLLAAIAVNLLLNLHRPELAAAFPFLGAAVWLALLLSGLLRRPDWGELPGALRGAVFLLALVWSASLMPVEALPPASWPMTLGLGFVSAVFDNIPLTALALRQGGFDWGYLAYAVGFGGSMIWFGSSAGVALSGMYPESRSVVQWLRHGWHVVLAYVAGFFVMLALLGWRA</sequence>
<feature type="transmembrane region" description="Helical" evidence="1">
    <location>
        <begin position="178"/>
        <end position="203"/>
    </location>
</feature>
<feature type="transmembrane region" description="Helical" evidence="1">
    <location>
        <begin position="138"/>
        <end position="158"/>
    </location>
</feature>
<feature type="transmembrane region" description="Helical" evidence="1">
    <location>
        <begin position="320"/>
        <end position="340"/>
    </location>
</feature>
<dbReference type="PANTHER" id="PTHR43269:SF2">
    <property type="entry name" value="SODIUM_PROTON ANTIPORTER 1-RELATED"/>
    <property type="match status" value="1"/>
</dbReference>
<feature type="transmembrane region" description="Helical" evidence="1">
    <location>
        <begin position="352"/>
        <end position="370"/>
    </location>
</feature>
<reference evidence="2" key="1">
    <citation type="journal article" date="2009" name="ISME J.">
        <title>Functional metagenomics reveals diverse beta-lactamases in a remote Alaskan soil.</title>
        <authorList>
            <person name="Allen H.K."/>
            <person name="Moe L.A."/>
            <person name="Rodbumrer J."/>
            <person name="Gaarder A."/>
            <person name="Handelsman J."/>
        </authorList>
    </citation>
    <scope>NUCLEOTIDE SEQUENCE</scope>
</reference>
<feature type="transmembrane region" description="Helical" evidence="1">
    <location>
        <begin position="253"/>
        <end position="271"/>
    </location>
</feature>
<proteinExistence type="predicted"/>
<feature type="transmembrane region" description="Helical" evidence="1">
    <location>
        <begin position="382"/>
        <end position="401"/>
    </location>
</feature>
<name>C0INR8_9BACT</name>
<evidence type="ECO:0008006" key="3">
    <source>
        <dbReference type="Google" id="ProtNLM"/>
    </source>
</evidence>